<evidence type="ECO:0000256" key="3">
    <source>
        <dbReference type="ARBA" id="ARBA00023295"/>
    </source>
</evidence>
<feature type="domain" description="LysM" evidence="4">
    <location>
        <begin position="244"/>
        <end position="288"/>
    </location>
</feature>
<dbReference type="AlphaFoldDB" id="A0A9X4XDS6"/>
<dbReference type="Proteomes" id="UP000487649">
    <property type="component" value="Unassembled WGS sequence"/>
</dbReference>
<dbReference type="PANTHER" id="PTHR33734">
    <property type="entry name" value="LYSM DOMAIN-CONTAINING GPI-ANCHORED PROTEIN 2"/>
    <property type="match status" value="1"/>
</dbReference>
<dbReference type="GO" id="GO:0016998">
    <property type="term" value="P:cell wall macromolecule catabolic process"/>
    <property type="evidence" value="ECO:0007669"/>
    <property type="project" value="InterPro"/>
</dbReference>
<dbReference type="Gene3D" id="3.20.20.80">
    <property type="entry name" value="Glycosidases"/>
    <property type="match status" value="1"/>
</dbReference>
<dbReference type="SMART" id="SM00641">
    <property type="entry name" value="Glyco_25"/>
    <property type="match status" value="1"/>
</dbReference>
<evidence type="ECO:0000256" key="1">
    <source>
        <dbReference type="ARBA" id="ARBA00010646"/>
    </source>
</evidence>
<dbReference type="Pfam" id="PF01476">
    <property type="entry name" value="LysM"/>
    <property type="match status" value="4"/>
</dbReference>
<dbReference type="InterPro" id="IPR018392">
    <property type="entry name" value="LysM"/>
</dbReference>
<dbReference type="InterPro" id="IPR036779">
    <property type="entry name" value="LysM_dom_sf"/>
</dbReference>
<feature type="domain" description="LysM" evidence="4">
    <location>
        <begin position="298"/>
        <end position="342"/>
    </location>
</feature>
<proteinExistence type="inferred from homology"/>
<dbReference type="SUPFAM" id="SSF54106">
    <property type="entry name" value="LysM domain"/>
    <property type="match status" value="4"/>
</dbReference>
<dbReference type="Pfam" id="PF01183">
    <property type="entry name" value="Glyco_hydro_25"/>
    <property type="match status" value="1"/>
</dbReference>
<keyword evidence="3" id="KW-0326">Glycosidase</keyword>
<feature type="domain" description="LysM" evidence="4">
    <location>
        <begin position="406"/>
        <end position="450"/>
    </location>
</feature>
<accession>A0A9X4XDS6</accession>
<evidence type="ECO:0000259" key="4">
    <source>
        <dbReference type="PROSITE" id="PS51782"/>
    </source>
</evidence>
<dbReference type="CDD" id="cd06525">
    <property type="entry name" value="GH25_Lyc-like"/>
    <property type="match status" value="1"/>
</dbReference>
<dbReference type="InterPro" id="IPR002053">
    <property type="entry name" value="Glyco_hydro_25"/>
</dbReference>
<gene>
    <name evidence="5" type="ORF">GMA92_04595</name>
</gene>
<dbReference type="EMBL" id="WMQE01000007">
    <property type="protein sequence ID" value="MTK20717.1"/>
    <property type="molecule type" value="Genomic_DNA"/>
</dbReference>
<dbReference type="GO" id="GO:0003796">
    <property type="term" value="F:lysozyme activity"/>
    <property type="evidence" value="ECO:0007669"/>
    <property type="project" value="InterPro"/>
</dbReference>
<dbReference type="InterPro" id="IPR017853">
    <property type="entry name" value="GH"/>
</dbReference>
<dbReference type="GO" id="GO:0009253">
    <property type="term" value="P:peptidoglycan catabolic process"/>
    <property type="evidence" value="ECO:0007669"/>
    <property type="project" value="InterPro"/>
</dbReference>
<dbReference type="Gene3D" id="3.10.350.10">
    <property type="entry name" value="LysM domain"/>
    <property type="match status" value="4"/>
</dbReference>
<dbReference type="PANTHER" id="PTHR33734:SF22">
    <property type="entry name" value="MEMBRANE-BOUND LYTIC MUREIN TRANSGLYCOSYLASE D"/>
    <property type="match status" value="1"/>
</dbReference>
<evidence type="ECO:0000313" key="6">
    <source>
        <dbReference type="Proteomes" id="UP000487649"/>
    </source>
</evidence>
<comment type="similarity">
    <text evidence="1">Belongs to the glycosyl hydrolase 25 family.</text>
</comment>
<sequence>MKKWMVSIVVMVSVILGSDIKALALSPSSDLKYNGIDVSEWQGDIDFEAVKESGVEVVYIRSSEGFDYVDQQFEANAKKANEAGLKVGFYHYVTAMSVEEAKNQASFFVSLVEDYSYDCRLAMDFESFGLLNNEEINEVGLAFIQEVEALSGKEVVVYSDSYNAINIWNDEIASYPLWVADYGGSEPQDNGKWSNWVGFQYSDAGEVNGIETNSVDLDYFTDGIFLSSVEVSKPEIPSQPQTTFDYVVKAGDTLWAIANKYGTTVSELVKLNDISNPNVIYVGEVLQMPGESSGVETTEYTVKAGDTLWAIANKYGTTVSELVKLNDISDPSVIYVGEVLQMPGESSGVEATEYTVKAGDTLWGIANKYGTTVSELVKLNDISNPNLIYVGEVLQISGESSGVETTEYTVKAGDTLWGIAAKYGTTVSELVKLNGITNPNMIYVGKALYLN</sequence>
<organism evidence="5 6">
    <name type="scientific">Turicibacter sanguinis</name>
    <dbReference type="NCBI Taxonomy" id="154288"/>
    <lineage>
        <taxon>Bacteria</taxon>
        <taxon>Bacillati</taxon>
        <taxon>Bacillota</taxon>
        <taxon>Erysipelotrichia</taxon>
        <taxon>Erysipelotrichales</taxon>
        <taxon>Turicibacteraceae</taxon>
        <taxon>Turicibacter</taxon>
    </lineage>
</organism>
<name>A0A9X4XDS6_9FIRM</name>
<protein>
    <submittedName>
        <fullName evidence="5">LysM peptidoglycan-binding domain-containing protein</fullName>
    </submittedName>
</protein>
<keyword evidence="2" id="KW-0378">Hydrolase</keyword>
<dbReference type="SUPFAM" id="SSF51445">
    <property type="entry name" value="(Trans)glycosidases"/>
    <property type="match status" value="1"/>
</dbReference>
<comment type="caution">
    <text evidence="5">The sequence shown here is derived from an EMBL/GenBank/DDBJ whole genome shotgun (WGS) entry which is preliminary data.</text>
</comment>
<feature type="domain" description="LysM" evidence="4">
    <location>
        <begin position="352"/>
        <end position="396"/>
    </location>
</feature>
<evidence type="ECO:0000256" key="2">
    <source>
        <dbReference type="ARBA" id="ARBA00022801"/>
    </source>
</evidence>
<dbReference type="CDD" id="cd00118">
    <property type="entry name" value="LysM"/>
    <property type="match status" value="4"/>
</dbReference>
<dbReference type="SMART" id="SM00257">
    <property type="entry name" value="LysM"/>
    <property type="match status" value="4"/>
</dbReference>
<reference evidence="5 6" key="1">
    <citation type="journal article" date="2019" name="Nat. Med.">
        <title>A library of human gut bacterial isolates paired with longitudinal multiomics data enables mechanistic microbiome research.</title>
        <authorList>
            <person name="Poyet M."/>
            <person name="Groussin M."/>
            <person name="Gibbons S.M."/>
            <person name="Avila-Pacheco J."/>
            <person name="Jiang X."/>
            <person name="Kearney S.M."/>
            <person name="Perrotta A.R."/>
            <person name="Berdy B."/>
            <person name="Zhao S."/>
            <person name="Lieberman T.D."/>
            <person name="Swanson P.K."/>
            <person name="Smith M."/>
            <person name="Roesemann S."/>
            <person name="Alexander J.E."/>
            <person name="Rich S.A."/>
            <person name="Livny J."/>
            <person name="Vlamakis H."/>
            <person name="Clish C."/>
            <person name="Bullock K."/>
            <person name="Deik A."/>
            <person name="Scott J."/>
            <person name="Pierce K.A."/>
            <person name="Xavier R.J."/>
            <person name="Alm E.J."/>
        </authorList>
    </citation>
    <scope>NUCLEOTIDE SEQUENCE [LARGE SCALE GENOMIC DNA]</scope>
    <source>
        <strain evidence="5 6">BIOML-A198</strain>
    </source>
</reference>
<evidence type="ECO:0000313" key="5">
    <source>
        <dbReference type="EMBL" id="MTK20717.1"/>
    </source>
</evidence>
<dbReference type="PROSITE" id="PS51782">
    <property type="entry name" value="LYSM"/>
    <property type="match status" value="4"/>
</dbReference>
<dbReference type="PROSITE" id="PS51904">
    <property type="entry name" value="GLYCOSYL_HYDROL_F25_2"/>
    <property type="match status" value="1"/>
</dbReference>
<dbReference type="InterPro" id="IPR018077">
    <property type="entry name" value="Glyco_hydro_fam25_subgr"/>
</dbReference>